<dbReference type="Pfam" id="PF07039">
    <property type="entry name" value="SGF29_Tudor"/>
    <property type="match status" value="1"/>
</dbReference>
<accession>A0A087SX19</accession>
<dbReference type="InterPro" id="IPR010750">
    <property type="entry name" value="SGF29_tudor-like_dom"/>
</dbReference>
<dbReference type="STRING" id="407821.A0A087SX19"/>
<organism evidence="2 3">
    <name type="scientific">Stegodyphus mimosarum</name>
    <name type="common">African social velvet spider</name>
    <dbReference type="NCBI Taxonomy" id="407821"/>
    <lineage>
        <taxon>Eukaryota</taxon>
        <taxon>Metazoa</taxon>
        <taxon>Ecdysozoa</taxon>
        <taxon>Arthropoda</taxon>
        <taxon>Chelicerata</taxon>
        <taxon>Arachnida</taxon>
        <taxon>Araneae</taxon>
        <taxon>Araneomorphae</taxon>
        <taxon>Entelegynae</taxon>
        <taxon>Eresoidea</taxon>
        <taxon>Eresidae</taxon>
        <taxon>Stegodyphus</taxon>
    </lineage>
</organism>
<evidence type="ECO:0000313" key="2">
    <source>
        <dbReference type="EMBL" id="KFM57408.1"/>
    </source>
</evidence>
<dbReference type="Proteomes" id="UP000054359">
    <property type="component" value="Unassembled WGS sequence"/>
</dbReference>
<reference evidence="2 3" key="1">
    <citation type="submission" date="2013-11" db="EMBL/GenBank/DDBJ databases">
        <title>Genome sequencing of Stegodyphus mimosarum.</title>
        <authorList>
            <person name="Bechsgaard J."/>
        </authorList>
    </citation>
    <scope>NUCLEOTIDE SEQUENCE [LARGE SCALE GENOMIC DNA]</scope>
</reference>
<evidence type="ECO:0000313" key="3">
    <source>
        <dbReference type="Proteomes" id="UP000054359"/>
    </source>
</evidence>
<evidence type="ECO:0000259" key="1">
    <source>
        <dbReference type="PROSITE" id="PS51518"/>
    </source>
</evidence>
<dbReference type="EMBL" id="KK112342">
    <property type="protein sequence ID" value="KFM57408.1"/>
    <property type="molecule type" value="Genomic_DNA"/>
</dbReference>
<proteinExistence type="predicted"/>
<dbReference type="Gene3D" id="2.30.30.140">
    <property type="match status" value="1"/>
</dbReference>
<feature type="non-terminal residue" evidence="2">
    <location>
        <position position="203"/>
    </location>
</feature>
<gene>
    <name evidence="2" type="ORF">X975_19666</name>
</gene>
<feature type="domain" description="SGF29 C-terminal" evidence="1">
    <location>
        <begin position="149"/>
        <end position="203"/>
    </location>
</feature>
<keyword evidence="3" id="KW-1185">Reference proteome</keyword>
<dbReference type="PANTHER" id="PTHR21539">
    <property type="entry name" value="SAGA-ASSOCIATED FACTOR 29"/>
    <property type="match status" value="1"/>
</dbReference>
<dbReference type="PROSITE" id="PS51518">
    <property type="entry name" value="SGF29_C"/>
    <property type="match status" value="1"/>
</dbReference>
<dbReference type="GO" id="GO:0000124">
    <property type="term" value="C:SAGA complex"/>
    <property type="evidence" value="ECO:0007669"/>
    <property type="project" value="InterPro"/>
</dbReference>
<dbReference type="PANTHER" id="PTHR21539:SF0">
    <property type="entry name" value="SAGA-ASSOCIATED FACTOR 29"/>
    <property type="match status" value="1"/>
</dbReference>
<protein>
    <recommendedName>
        <fullName evidence="1">SGF29 C-terminal domain-containing protein</fullName>
    </recommendedName>
</protein>
<dbReference type="OrthoDB" id="10265994at2759"/>
<name>A0A087SX19_STEMI</name>
<sequence>MQAAAATVKKDEKSEAMCKELKNTLLQFEAERRKNAETMNSICRIYDEIEEDPRKAILQTHKLSSKHDKARKDIEREINLVKKALELIQEQHKYQYLTVASKKGEKSMRAKGKAALMSQILQNGISLPLWIGKSTELPPPLCGAIPADPDYVAKIGDMVAALATVSPENENSENEENENNWILAEVTGYDEIKQEYKVDDIDK</sequence>
<dbReference type="InterPro" id="IPR037802">
    <property type="entry name" value="SGF29"/>
</dbReference>
<dbReference type="OMA" id="YSHATNX"/>
<dbReference type="AlphaFoldDB" id="A0A087SX19"/>